<evidence type="ECO:0000313" key="2">
    <source>
        <dbReference type="Proteomes" id="UP000605676"/>
    </source>
</evidence>
<dbReference type="Gene3D" id="3.30.460.40">
    <property type="match status" value="1"/>
</dbReference>
<evidence type="ECO:0000313" key="1">
    <source>
        <dbReference type="EMBL" id="MBK3515766.1"/>
    </source>
</evidence>
<dbReference type="Pfam" id="PF14907">
    <property type="entry name" value="NTP_transf_5"/>
    <property type="match status" value="1"/>
</dbReference>
<dbReference type="InterPro" id="IPR039498">
    <property type="entry name" value="NTP_transf_5"/>
</dbReference>
<gene>
    <name evidence="1" type="ORF">JIV24_00340</name>
</gene>
<keyword evidence="2" id="KW-1185">Reference proteome</keyword>
<organism evidence="1 2">
    <name type="scientific">Carboxylicivirga marina</name>
    <dbReference type="NCBI Taxonomy" id="2800988"/>
    <lineage>
        <taxon>Bacteria</taxon>
        <taxon>Pseudomonadati</taxon>
        <taxon>Bacteroidota</taxon>
        <taxon>Bacteroidia</taxon>
        <taxon>Marinilabiliales</taxon>
        <taxon>Marinilabiliaceae</taxon>
        <taxon>Carboxylicivirga</taxon>
    </lineage>
</organism>
<dbReference type="RefSeq" id="WP_200462997.1">
    <property type="nucleotide sequence ID" value="NZ_JAENRR010000001.1"/>
</dbReference>
<proteinExistence type="predicted"/>
<reference evidence="1 2" key="1">
    <citation type="submission" date="2021-01" db="EMBL/GenBank/DDBJ databases">
        <title>Carboxyliciviraga sp.nov., isolated from coastal sediments.</title>
        <authorList>
            <person name="Lu D."/>
            <person name="Zhang T."/>
        </authorList>
    </citation>
    <scope>NUCLEOTIDE SEQUENCE [LARGE SCALE GENOMIC DNA]</scope>
    <source>
        <strain evidence="1 2">N1Y132</strain>
    </source>
</reference>
<dbReference type="EMBL" id="JAENRR010000001">
    <property type="protein sequence ID" value="MBK3515766.1"/>
    <property type="molecule type" value="Genomic_DNA"/>
</dbReference>
<protein>
    <submittedName>
        <fullName evidence="1">Nucleotidyltransferase family protein</fullName>
    </submittedName>
</protein>
<name>A0ABS1HDM0_9BACT</name>
<comment type="caution">
    <text evidence="1">The sequence shown here is derived from an EMBL/GenBank/DDBJ whole genome shotgun (WGS) entry which is preliminary data.</text>
</comment>
<sequence length="362" mass="41554">MAISKETVQQLISLCSIHTEAFECDFVLNDELISAGASNGLAAWCYAQHKNGHLRCLDESSLKQWKSIYFQNTIQYQKYLAVYNKVSQLLRDAGIPVMALKGIALASSLYLDDGLRPMGDVDILVPEGSGFDALKVLLSKGAEPVVVPRSRYHEQVDAHVRAIKIDGVMVEIHQRLFTLGSNYHTPEVDFFNHAISINKQGHEIVRLNDVMMAYHLVAHAIKGIEMGGLRLGWLLDVALLFNSVKDRQGFIEQVLEIKPQKRQEMLEFINMCFLLMPGQKGIQENDGEEVLRKITRLVNDHDHSKEHRLINLKHLVKTPGVAMKCRLLFYEFFPQKAYMQFRYNTMVNEPLWRMYLKRILRR</sequence>
<dbReference type="Proteomes" id="UP000605676">
    <property type="component" value="Unassembled WGS sequence"/>
</dbReference>
<accession>A0ABS1HDM0</accession>